<accession>A0ABD1ZQ89</accession>
<dbReference type="Proteomes" id="UP001605036">
    <property type="component" value="Unassembled WGS sequence"/>
</dbReference>
<proteinExistence type="predicted"/>
<evidence type="ECO:0000313" key="1">
    <source>
        <dbReference type="EMBL" id="KAL2653051.1"/>
    </source>
</evidence>
<keyword evidence="2" id="KW-1185">Reference proteome</keyword>
<evidence type="ECO:0000313" key="2">
    <source>
        <dbReference type="Proteomes" id="UP001605036"/>
    </source>
</evidence>
<gene>
    <name evidence="1" type="ORF">R1flu_021179</name>
</gene>
<dbReference type="AlphaFoldDB" id="A0ABD1ZQ89"/>
<reference evidence="1 2" key="1">
    <citation type="submission" date="2024-09" db="EMBL/GenBank/DDBJ databases">
        <title>Chromosome-scale assembly of Riccia fluitans.</title>
        <authorList>
            <person name="Paukszto L."/>
            <person name="Sawicki J."/>
            <person name="Karawczyk K."/>
            <person name="Piernik-Szablinska J."/>
            <person name="Szczecinska M."/>
            <person name="Mazdziarz M."/>
        </authorList>
    </citation>
    <scope>NUCLEOTIDE SEQUENCE [LARGE SCALE GENOMIC DNA]</scope>
    <source>
        <strain evidence="1">Rf_01</strain>
        <tissue evidence="1">Aerial parts of the thallus</tissue>
    </source>
</reference>
<organism evidence="1 2">
    <name type="scientific">Riccia fluitans</name>
    <dbReference type="NCBI Taxonomy" id="41844"/>
    <lineage>
        <taxon>Eukaryota</taxon>
        <taxon>Viridiplantae</taxon>
        <taxon>Streptophyta</taxon>
        <taxon>Embryophyta</taxon>
        <taxon>Marchantiophyta</taxon>
        <taxon>Marchantiopsida</taxon>
        <taxon>Marchantiidae</taxon>
        <taxon>Marchantiales</taxon>
        <taxon>Ricciaceae</taxon>
        <taxon>Riccia</taxon>
    </lineage>
</organism>
<name>A0ABD1ZQ89_9MARC</name>
<protein>
    <submittedName>
        <fullName evidence="1">Uncharacterized protein</fullName>
    </submittedName>
</protein>
<sequence length="67" mass="7829">MQTALRLRIGVQTEQLLDSSVQIKKFTKLNSRRVGRFKRIFIFCYPRCWRCRWLTNSGLNPPSAKGG</sequence>
<comment type="caution">
    <text evidence="1">The sequence shown here is derived from an EMBL/GenBank/DDBJ whole genome shotgun (WGS) entry which is preliminary data.</text>
</comment>
<dbReference type="EMBL" id="JBHFFA010000001">
    <property type="protein sequence ID" value="KAL2653051.1"/>
    <property type="molecule type" value="Genomic_DNA"/>
</dbReference>